<keyword evidence="4" id="KW-1185">Reference proteome</keyword>
<dbReference type="InterPro" id="IPR000917">
    <property type="entry name" value="Sulfatase_N"/>
</dbReference>
<keyword evidence="1" id="KW-0812">Transmembrane</keyword>
<evidence type="ECO:0000313" key="4">
    <source>
        <dbReference type="Proteomes" id="UP001594351"/>
    </source>
</evidence>
<dbReference type="PANTHER" id="PTHR43751:SF3">
    <property type="entry name" value="SULFATASE N-TERMINAL DOMAIN-CONTAINING PROTEIN"/>
    <property type="match status" value="1"/>
</dbReference>
<evidence type="ECO:0000313" key="3">
    <source>
        <dbReference type="EMBL" id="MFC1851846.1"/>
    </source>
</evidence>
<name>A0ABV6Z072_UNCC1</name>
<dbReference type="EMBL" id="JBHPBY010000232">
    <property type="protein sequence ID" value="MFC1851846.1"/>
    <property type="molecule type" value="Genomic_DNA"/>
</dbReference>
<accession>A0ABV6Z072</accession>
<dbReference type="InterPro" id="IPR017850">
    <property type="entry name" value="Alkaline_phosphatase_core_sf"/>
</dbReference>
<reference evidence="3 4" key="1">
    <citation type="submission" date="2024-09" db="EMBL/GenBank/DDBJ databases">
        <title>Laminarin stimulates single cell rates of sulfate reduction while oxygen inhibits transcriptomic activity in coastal marine sediment.</title>
        <authorList>
            <person name="Lindsay M."/>
            <person name="Orcutt B."/>
            <person name="Emerson D."/>
            <person name="Stepanauskas R."/>
            <person name="D'Angelo T."/>
        </authorList>
    </citation>
    <scope>NUCLEOTIDE SEQUENCE [LARGE SCALE GENOMIC DNA]</scope>
    <source>
        <strain evidence="3">SAG AM-311-K15</strain>
    </source>
</reference>
<feature type="transmembrane region" description="Helical" evidence="1">
    <location>
        <begin position="116"/>
        <end position="132"/>
    </location>
</feature>
<dbReference type="SUPFAM" id="SSF53649">
    <property type="entry name" value="Alkaline phosphatase-like"/>
    <property type="match status" value="1"/>
</dbReference>
<feature type="transmembrane region" description="Helical" evidence="1">
    <location>
        <begin position="52"/>
        <end position="79"/>
    </location>
</feature>
<feature type="transmembrane region" description="Helical" evidence="1">
    <location>
        <begin position="12"/>
        <end position="32"/>
    </location>
</feature>
<dbReference type="Pfam" id="PF00884">
    <property type="entry name" value="Sulfatase"/>
    <property type="match status" value="1"/>
</dbReference>
<sequence length="635" mass="72307">MLKRVSKIIKHNFSFMVWVAILWSVGEIIQHTSGAPPQIHIVHLFVLVLHSFLIYFLNLVIVCLAGILLLTFLGLFLTIGGSISLDQEVRWYRFFIVLMVLISGSLWGLSSGDIKQFLYLTFPMIVLFYLFISYQRSSFMIVCALVVPLGIYLLILGRAITVIWSAELSETVSPSNNLPGSNVILISIDTLRADHLGCYGDPTTRTPTIDRFSRSATLHVNAVTSIALTVPAHATMLTGLYPAEHGCHSNGDPVKNVGLSLPQMLQNQGYQAAAIVSGYPLKRNFFSIGTDFLHYDDKFSPAWFPPDEIFLLPPVRLMANYGLFYDRRFLFERRGFRVNKRAAEYVRKLTTPFFLFLHYYEPHGPYEPPWYYSKYYYTQNIKEERRNSMQDVTFPAYQRLKGIRDIQYPLALYRAEVSYVDKLIGELFTGILPEAVLQNAIICITADHGESLDEHQYYFDHGRDCYEPSAHIPLIIRATETQWGKMDLKTSSLANLVPLLLRLLNQNNPEPVIRQPLVLQPAQSQSIFPIPLEANSNLLDHSSAESNVKPVSLFRGVKYGHFKYLEDLNTRSKLLFNVTLDPGETVDFSKEFPGLKARLEAWSSEWFQRVETNRSAPLVFSGAEKELLTSLGYIQ</sequence>
<dbReference type="Gene3D" id="3.40.720.10">
    <property type="entry name" value="Alkaline Phosphatase, subunit A"/>
    <property type="match status" value="1"/>
</dbReference>
<organism evidence="3 4">
    <name type="scientific">candidate division CSSED10-310 bacterium</name>
    <dbReference type="NCBI Taxonomy" id="2855610"/>
    <lineage>
        <taxon>Bacteria</taxon>
        <taxon>Bacteria division CSSED10-310</taxon>
    </lineage>
</organism>
<evidence type="ECO:0000259" key="2">
    <source>
        <dbReference type="Pfam" id="PF00884"/>
    </source>
</evidence>
<gene>
    <name evidence="3" type="ORF">ACFL27_16770</name>
</gene>
<keyword evidence="1" id="KW-0472">Membrane</keyword>
<dbReference type="Proteomes" id="UP001594351">
    <property type="component" value="Unassembled WGS sequence"/>
</dbReference>
<feature type="transmembrane region" description="Helical" evidence="1">
    <location>
        <begin position="139"/>
        <end position="164"/>
    </location>
</feature>
<comment type="caution">
    <text evidence="3">The sequence shown here is derived from an EMBL/GenBank/DDBJ whole genome shotgun (WGS) entry which is preliminary data.</text>
</comment>
<dbReference type="PANTHER" id="PTHR43751">
    <property type="entry name" value="SULFATASE"/>
    <property type="match status" value="1"/>
</dbReference>
<evidence type="ECO:0000256" key="1">
    <source>
        <dbReference type="SAM" id="Phobius"/>
    </source>
</evidence>
<dbReference type="CDD" id="cd16148">
    <property type="entry name" value="sulfatase_like"/>
    <property type="match status" value="1"/>
</dbReference>
<keyword evidence="1" id="KW-1133">Transmembrane helix</keyword>
<proteinExistence type="predicted"/>
<dbReference type="InterPro" id="IPR052701">
    <property type="entry name" value="GAG_Ulvan_Degrading_Sulfatases"/>
</dbReference>
<feature type="domain" description="Sulfatase N-terminal" evidence="2">
    <location>
        <begin position="181"/>
        <end position="504"/>
    </location>
</feature>
<feature type="transmembrane region" description="Helical" evidence="1">
    <location>
        <begin position="91"/>
        <end position="110"/>
    </location>
</feature>
<protein>
    <submittedName>
        <fullName evidence="3">Sulfatase</fullName>
    </submittedName>
</protein>